<name>A0A6C0F504_9ZZZZ</name>
<sequence>MGNSQSTSSQNSGVNFNQAIKGAVLPIRSGAIITTMNSQRIPEKRPEESVQPVEQNNNGTQNVKKRPPI</sequence>
<feature type="region of interest" description="Disordered" evidence="1">
    <location>
        <begin position="36"/>
        <end position="69"/>
    </location>
</feature>
<evidence type="ECO:0000256" key="1">
    <source>
        <dbReference type="SAM" id="MobiDB-lite"/>
    </source>
</evidence>
<dbReference type="EMBL" id="MN739028">
    <property type="protein sequence ID" value="QHT35951.1"/>
    <property type="molecule type" value="Genomic_DNA"/>
</dbReference>
<feature type="compositionally biased region" description="Polar residues" evidence="1">
    <location>
        <begin position="52"/>
        <end position="62"/>
    </location>
</feature>
<accession>A0A6C0F504</accession>
<dbReference type="AlphaFoldDB" id="A0A6C0F504"/>
<proteinExistence type="predicted"/>
<evidence type="ECO:0000313" key="2">
    <source>
        <dbReference type="EMBL" id="QHT35951.1"/>
    </source>
</evidence>
<protein>
    <submittedName>
        <fullName evidence="2">Uncharacterized protein</fullName>
    </submittedName>
</protein>
<organism evidence="2">
    <name type="scientific">viral metagenome</name>
    <dbReference type="NCBI Taxonomy" id="1070528"/>
    <lineage>
        <taxon>unclassified sequences</taxon>
        <taxon>metagenomes</taxon>
        <taxon>organismal metagenomes</taxon>
    </lineage>
</organism>
<reference evidence="2" key="1">
    <citation type="journal article" date="2020" name="Nature">
        <title>Giant virus diversity and host interactions through global metagenomics.</title>
        <authorList>
            <person name="Schulz F."/>
            <person name="Roux S."/>
            <person name="Paez-Espino D."/>
            <person name="Jungbluth S."/>
            <person name="Walsh D.A."/>
            <person name="Denef V.J."/>
            <person name="McMahon K.D."/>
            <person name="Konstantinidis K.T."/>
            <person name="Eloe-Fadrosh E.A."/>
            <person name="Kyrpides N.C."/>
            <person name="Woyke T."/>
        </authorList>
    </citation>
    <scope>NUCLEOTIDE SEQUENCE</scope>
    <source>
        <strain evidence="2">GVMAG-M-3300009182-46</strain>
    </source>
</reference>